<comment type="caution">
    <text evidence="2">The sequence shown here is derived from an EMBL/GenBank/DDBJ whole genome shotgun (WGS) entry which is preliminary data.</text>
</comment>
<sequence length="120" mass="13515">MKKSIWVIAFVLFFSLSCSEFEEIGGSCTVYLVETDDSGAQLSYVIDQDLRRNKKTGVFTYRVFNEDGTSKLWSITREVDLDGILTGEYVSKSQDGGVKKVKFIECGGKEYLRRDNGGED</sequence>
<evidence type="ECO:0000313" key="3">
    <source>
        <dbReference type="Proteomes" id="UP001165488"/>
    </source>
</evidence>
<keyword evidence="3" id="KW-1185">Reference proteome</keyword>
<dbReference type="RefSeq" id="WP_241275800.1">
    <property type="nucleotide sequence ID" value="NZ_JAKZGS010000014.1"/>
</dbReference>
<organism evidence="2 3">
    <name type="scientific">Belliella calami</name>
    <dbReference type="NCBI Taxonomy" id="2923436"/>
    <lineage>
        <taxon>Bacteria</taxon>
        <taxon>Pseudomonadati</taxon>
        <taxon>Bacteroidota</taxon>
        <taxon>Cytophagia</taxon>
        <taxon>Cytophagales</taxon>
        <taxon>Cyclobacteriaceae</taxon>
        <taxon>Belliella</taxon>
    </lineage>
</organism>
<dbReference type="Proteomes" id="UP001165488">
    <property type="component" value="Unassembled WGS sequence"/>
</dbReference>
<feature type="chain" id="PRO_5045091001" evidence="1">
    <location>
        <begin position="21"/>
        <end position="120"/>
    </location>
</feature>
<evidence type="ECO:0000256" key="1">
    <source>
        <dbReference type="SAM" id="SignalP"/>
    </source>
</evidence>
<keyword evidence="1" id="KW-0732">Signal</keyword>
<accession>A0ABS9URR8</accession>
<proteinExistence type="predicted"/>
<name>A0ABS9URR8_9BACT</name>
<gene>
    <name evidence="2" type="ORF">MM236_14970</name>
</gene>
<dbReference type="PROSITE" id="PS51257">
    <property type="entry name" value="PROKAR_LIPOPROTEIN"/>
    <property type="match status" value="1"/>
</dbReference>
<evidence type="ECO:0000313" key="2">
    <source>
        <dbReference type="EMBL" id="MCH7399301.1"/>
    </source>
</evidence>
<protein>
    <submittedName>
        <fullName evidence="2">Uncharacterized protein</fullName>
    </submittedName>
</protein>
<reference evidence="2" key="1">
    <citation type="submission" date="2022-03" db="EMBL/GenBank/DDBJ databases">
        <title>De novo assembled genomes of Belliella spp. (Cyclobacteriaceae) strains.</title>
        <authorList>
            <person name="Szabo A."/>
            <person name="Korponai K."/>
            <person name="Felfoldi T."/>
        </authorList>
    </citation>
    <scope>NUCLEOTIDE SEQUENCE</scope>
    <source>
        <strain evidence="2">DSM 107340</strain>
    </source>
</reference>
<feature type="signal peptide" evidence="1">
    <location>
        <begin position="1"/>
        <end position="20"/>
    </location>
</feature>
<dbReference type="EMBL" id="JAKZGS010000014">
    <property type="protein sequence ID" value="MCH7399301.1"/>
    <property type="molecule type" value="Genomic_DNA"/>
</dbReference>